<organism evidence="2 3">
    <name type="scientific">[Torrubiella] hemipterigena</name>
    <dbReference type="NCBI Taxonomy" id="1531966"/>
    <lineage>
        <taxon>Eukaryota</taxon>
        <taxon>Fungi</taxon>
        <taxon>Dikarya</taxon>
        <taxon>Ascomycota</taxon>
        <taxon>Pezizomycotina</taxon>
        <taxon>Sordariomycetes</taxon>
        <taxon>Hypocreomycetidae</taxon>
        <taxon>Hypocreales</taxon>
        <taxon>Clavicipitaceae</taxon>
        <taxon>Clavicipitaceae incertae sedis</taxon>
        <taxon>'Torrubiella' clade</taxon>
    </lineage>
</organism>
<dbReference type="PANTHER" id="PTHR35394:SF5">
    <property type="entry name" value="DUF3176 DOMAIN-CONTAINING PROTEIN"/>
    <property type="match status" value="1"/>
</dbReference>
<keyword evidence="1" id="KW-1133">Transmembrane helix</keyword>
<dbReference type="Pfam" id="PF11374">
    <property type="entry name" value="DUF3176"/>
    <property type="match status" value="1"/>
</dbReference>
<name>A0A0A1TB44_9HYPO</name>
<feature type="transmembrane region" description="Helical" evidence="1">
    <location>
        <begin position="86"/>
        <end position="105"/>
    </location>
</feature>
<dbReference type="OrthoDB" id="4961113at2759"/>
<keyword evidence="1" id="KW-0472">Membrane</keyword>
<keyword evidence="3" id="KW-1185">Reference proteome</keyword>
<accession>A0A0A1TB44</accession>
<protein>
    <submittedName>
        <fullName evidence="2">Uncharacterized protein</fullName>
    </submittedName>
</protein>
<dbReference type="AlphaFoldDB" id="A0A0A1TB44"/>
<dbReference type="HOGENOM" id="CLU_015092_2_0_1"/>
<evidence type="ECO:0000313" key="3">
    <source>
        <dbReference type="Proteomes" id="UP000039046"/>
    </source>
</evidence>
<evidence type="ECO:0000256" key="1">
    <source>
        <dbReference type="SAM" id="Phobius"/>
    </source>
</evidence>
<sequence length="558" mass="61077">MEYRLRALKGYEPAHGNVDVDSAEPLNRSPNEYQRYNLFSPAEWLIELITSLAGLLLLIAMAAVFWSMNGKPLSAWPGPVSLNTVVSILSTACTAALMHGVSAFIGQLKWLQFKQEPQKLSHFEKFDEASRGPWGSAVFLTTVKWNLATLGAAITILRLAFGPLAQQVVGIEQRNVTASNDQISFGYTTVYNRNLVGQGIGNSGLSSRPQDAAMQSAILQGLYNITVPEIFRCTGSCRWKGSYVSLGFKTDCNNVTQATLNTASCGSEPNLPSSNNCNMTTPGGIDIATRFIFTQSATTYYMNTTFDDSLWDTPKGLPRILQTAIYRATVDSNFNSSHVNVTECSLSLAAYRYTNASADGNEFSFGQVEEIDFELGSWGVSDGPLTFRVNASQTLDTPTMEISSIDLGALANFFSSNVVVSQWVAGNFENHGFGVSAALSGDVDIPGRFQKMATSMTSYLRSRPDSKLALGETLTPTPFVVIHWPFMLGPVVIEVAAILFAICTIIQNRRSRKVPLWKSLALPVLECQYDDQFGLIHSEVKDIKEMKKTAETATVRLE</sequence>
<evidence type="ECO:0000313" key="2">
    <source>
        <dbReference type="EMBL" id="CEJ92004.1"/>
    </source>
</evidence>
<dbReference type="InterPro" id="IPR021514">
    <property type="entry name" value="DUF3176"/>
</dbReference>
<keyword evidence="1" id="KW-0812">Transmembrane</keyword>
<reference evidence="2 3" key="1">
    <citation type="journal article" date="2015" name="Genome Announc.">
        <title>Draft Genome Sequence and Gene Annotation of the Entomopathogenic Fungus Verticillium hemipterigenum.</title>
        <authorList>
            <person name="Horn F."/>
            <person name="Habel A."/>
            <person name="Scharf D.H."/>
            <person name="Dworschak J."/>
            <person name="Brakhage A.A."/>
            <person name="Guthke R."/>
            <person name="Hertweck C."/>
            <person name="Linde J."/>
        </authorList>
    </citation>
    <scope>NUCLEOTIDE SEQUENCE [LARGE SCALE GENOMIC DNA]</scope>
</reference>
<dbReference type="Proteomes" id="UP000039046">
    <property type="component" value="Unassembled WGS sequence"/>
</dbReference>
<dbReference type="PANTHER" id="PTHR35394">
    <property type="entry name" value="DUF3176 DOMAIN-CONTAINING PROTEIN"/>
    <property type="match status" value="1"/>
</dbReference>
<feature type="transmembrane region" description="Helical" evidence="1">
    <location>
        <begin position="484"/>
        <end position="506"/>
    </location>
</feature>
<dbReference type="EMBL" id="CDHN01000004">
    <property type="protein sequence ID" value="CEJ92004.1"/>
    <property type="molecule type" value="Genomic_DNA"/>
</dbReference>
<gene>
    <name evidence="2" type="ORF">VHEMI07685</name>
</gene>
<dbReference type="STRING" id="1531966.A0A0A1TB44"/>
<proteinExistence type="predicted"/>
<feature type="transmembrane region" description="Helical" evidence="1">
    <location>
        <begin position="145"/>
        <end position="165"/>
    </location>
</feature>
<feature type="transmembrane region" description="Helical" evidence="1">
    <location>
        <begin position="44"/>
        <end position="66"/>
    </location>
</feature>